<feature type="region of interest" description="Disordered" evidence="1">
    <location>
        <begin position="1"/>
        <end position="28"/>
    </location>
</feature>
<sequence>MGLRYEANWAGLQSYNRPTPSTPPLSSVNSTIATSFEYIPQSKTHNLSSSSSNSSSTSSLSSSHSPPTNKKNVSFEEDEFLIPRPKLIVPVHTYGIRKRRTGIVIPGRTGSDGSETDRRLHQDNLPPAVPIPRAQHKSCPGLKSFFTF</sequence>
<evidence type="ECO:0000313" key="3">
    <source>
        <dbReference type="Proteomes" id="UP001461498"/>
    </source>
</evidence>
<dbReference type="EMBL" id="JAPXFL010000006">
    <property type="protein sequence ID" value="KAK9505092.1"/>
    <property type="molecule type" value="Genomic_DNA"/>
</dbReference>
<evidence type="ECO:0000313" key="2">
    <source>
        <dbReference type="EMBL" id="KAK9505092.1"/>
    </source>
</evidence>
<dbReference type="AlphaFoldDB" id="A0AAW1D839"/>
<evidence type="ECO:0000256" key="1">
    <source>
        <dbReference type="SAM" id="MobiDB-lite"/>
    </source>
</evidence>
<organism evidence="2 3">
    <name type="scientific">Rhynocoris fuscipes</name>
    <dbReference type="NCBI Taxonomy" id="488301"/>
    <lineage>
        <taxon>Eukaryota</taxon>
        <taxon>Metazoa</taxon>
        <taxon>Ecdysozoa</taxon>
        <taxon>Arthropoda</taxon>
        <taxon>Hexapoda</taxon>
        <taxon>Insecta</taxon>
        <taxon>Pterygota</taxon>
        <taxon>Neoptera</taxon>
        <taxon>Paraneoptera</taxon>
        <taxon>Hemiptera</taxon>
        <taxon>Heteroptera</taxon>
        <taxon>Panheteroptera</taxon>
        <taxon>Cimicomorpha</taxon>
        <taxon>Reduviidae</taxon>
        <taxon>Harpactorinae</taxon>
        <taxon>Harpactorini</taxon>
        <taxon>Rhynocoris</taxon>
    </lineage>
</organism>
<accession>A0AAW1D839</accession>
<gene>
    <name evidence="2" type="ORF">O3M35_009233</name>
</gene>
<protein>
    <submittedName>
        <fullName evidence="2">Uncharacterized protein</fullName>
    </submittedName>
</protein>
<proteinExistence type="predicted"/>
<name>A0AAW1D839_9HEMI</name>
<dbReference type="Proteomes" id="UP001461498">
    <property type="component" value="Unassembled WGS sequence"/>
</dbReference>
<feature type="region of interest" description="Disordered" evidence="1">
    <location>
        <begin position="42"/>
        <end position="76"/>
    </location>
</feature>
<keyword evidence="3" id="KW-1185">Reference proteome</keyword>
<feature type="compositionally biased region" description="Low complexity" evidence="1">
    <location>
        <begin position="44"/>
        <end position="65"/>
    </location>
</feature>
<reference evidence="2 3" key="1">
    <citation type="submission" date="2022-12" db="EMBL/GenBank/DDBJ databases">
        <title>Chromosome-level genome assembly of true bugs.</title>
        <authorList>
            <person name="Ma L."/>
            <person name="Li H."/>
        </authorList>
    </citation>
    <scope>NUCLEOTIDE SEQUENCE [LARGE SCALE GENOMIC DNA]</scope>
    <source>
        <strain evidence="2">Lab_2022b</strain>
    </source>
</reference>
<comment type="caution">
    <text evidence="2">The sequence shown here is derived from an EMBL/GenBank/DDBJ whole genome shotgun (WGS) entry which is preliminary data.</text>
</comment>
<feature type="compositionally biased region" description="Polar residues" evidence="1">
    <location>
        <begin position="11"/>
        <end position="28"/>
    </location>
</feature>